<dbReference type="EMBL" id="QKYU01000021">
    <property type="protein sequence ID" value="PZW41369.1"/>
    <property type="molecule type" value="Genomic_DNA"/>
</dbReference>
<organism evidence="1 2">
    <name type="scientific">Humitalea rosea</name>
    <dbReference type="NCBI Taxonomy" id="990373"/>
    <lineage>
        <taxon>Bacteria</taxon>
        <taxon>Pseudomonadati</taxon>
        <taxon>Pseudomonadota</taxon>
        <taxon>Alphaproteobacteria</taxon>
        <taxon>Acetobacterales</taxon>
        <taxon>Roseomonadaceae</taxon>
        <taxon>Humitalea</taxon>
    </lineage>
</organism>
<evidence type="ECO:0000313" key="1">
    <source>
        <dbReference type="EMBL" id="PZW41369.1"/>
    </source>
</evidence>
<keyword evidence="2" id="KW-1185">Reference proteome</keyword>
<evidence type="ECO:0000313" key="2">
    <source>
        <dbReference type="Proteomes" id="UP000249688"/>
    </source>
</evidence>
<comment type="caution">
    <text evidence="1">The sequence shown here is derived from an EMBL/GenBank/DDBJ whole genome shotgun (WGS) entry which is preliminary data.</text>
</comment>
<reference evidence="1 2" key="1">
    <citation type="submission" date="2018-06" db="EMBL/GenBank/DDBJ databases">
        <title>Genomic Encyclopedia of Archaeal and Bacterial Type Strains, Phase II (KMG-II): from individual species to whole genera.</title>
        <authorList>
            <person name="Goeker M."/>
        </authorList>
    </citation>
    <scope>NUCLEOTIDE SEQUENCE [LARGE SCALE GENOMIC DNA]</scope>
    <source>
        <strain evidence="1 2">DSM 24525</strain>
    </source>
</reference>
<accession>A0A2W7I594</accession>
<dbReference type="RefSeq" id="WP_111399545.1">
    <property type="nucleotide sequence ID" value="NZ_QKYU01000021.1"/>
</dbReference>
<name>A0A2W7I594_9PROT</name>
<proteinExistence type="predicted"/>
<gene>
    <name evidence="1" type="ORF">C8P66_12177</name>
</gene>
<protein>
    <submittedName>
        <fullName evidence="1">Uncharacterized protein</fullName>
    </submittedName>
</protein>
<dbReference type="Proteomes" id="UP000249688">
    <property type="component" value="Unassembled WGS sequence"/>
</dbReference>
<dbReference type="OrthoDB" id="7275938at2"/>
<sequence>MTHAVTCGDYADDGDPDEEWVVAGFSTAEAAVEYARRFIRAGIEDLRGEAASNEDLRDMYFRWGEFALTPGLETVPWVDFCIANPATKPAETDYARLDPNPPA</sequence>
<dbReference type="AlphaFoldDB" id="A0A2W7I594"/>